<protein>
    <recommendedName>
        <fullName evidence="2">Adenosylhomocysteinase</fullName>
    </recommendedName>
</protein>
<feature type="non-terminal residue" evidence="1">
    <location>
        <position position="1"/>
    </location>
</feature>
<accession>X0YB90</accession>
<dbReference type="AlphaFoldDB" id="X0YB90"/>
<dbReference type="InterPro" id="IPR000043">
    <property type="entry name" value="Adenosylhomocysteinase-like"/>
</dbReference>
<dbReference type="SUPFAM" id="SSF52283">
    <property type="entry name" value="Formate/glycerate dehydrogenase catalytic domain-like"/>
    <property type="match status" value="1"/>
</dbReference>
<dbReference type="Gene3D" id="3.40.50.1480">
    <property type="entry name" value="Adenosylhomocysteinase-like"/>
    <property type="match status" value="1"/>
</dbReference>
<proteinExistence type="predicted"/>
<dbReference type="Pfam" id="PF05221">
    <property type="entry name" value="AdoHcyase"/>
    <property type="match status" value="1"/>
</dbReference>
<dbReference type="EMBL" id="BARS01055467">
    <property type="protein sequence ID" value="GAG45968.1"/>
    <property type="molecule type" value="Genomic_DNA"/>
</dbReference>
<dbReference type="InterPro" id="IPR042172">
    <property type="entry name" value="Adenosylhomocyst_ase-like_sf"/>
</dbReference>
<evidence type="ECO:0008006" key="2">
    <source>
        <dbReference type="Google" id="ProtNLM"/>
    </source>
</evidence>
<comment type="caution">
    <text evidence="1">The sequence shown here is derived from an EMBL/GenBank/DDBJ whole genome shotgun (WGS) entry which is preliminary data.</text>
</comment>
<organism evidence="1">
    <name type="scientific">marine sediment metagenome</name>
    <dbReference type="NCBI Taxonomy" id="412755"/>
    <lineage>
        <taxon>unclassified sequences</taxon>
        <taxon>metagenomes</taxon>
        <taxon>ecological metagenomes</taxon>
    </lineage>
</organism>
<gene>
    <name evidence="1" type="ORF">S01H1_81894</name>
</gene>
<reference evidence="1" key="1">
    <citation type="journal article" date="2014" name="Front. Microbiol.">
        <title>High frequency of phylogenetically diverse reductive dehalogenase-homologous genes in deep subseafloor sedimentary metagenomes.</title>
        <authorList>
            <person name="Kawai M."/>
            <person name="Futagami T."/>
            <person name="Toyoda A."/>
            <person name="Takaki Y."/>
            <person name="Nishi S."/>
            <person name="Hori S."/>
            <person name="Arai W."/>
            <person name="Tsubouchi T."/>
            <person name="Morono Y."/>
            <person name="Uchiyama I."/>
            <person name="Ito T."/>
            <person name="Fujiyama A."/>
            <person name="Inagaki F."/>
            <person name="Takami H."/>
        </authorList>
    </citation>
    <scope>NUCLEOTIDE SEQUENCE</scope>
    <source>
        <strain evidence="1">Expedition CK06-06</strain>
    </source>
</reference>
<sequence length="47" mass="5247">KLQKKVYGVPKDIDEEIAALKLKAMGVEIDVLTPEQVKYLASWTEGT</sequence>
<name>X0YB90_9ZZZZ</name>
<evidence type="ECO:0000313" key="1">
    <source>
        <dbReference type="EMBL" id="GAG45968.1"/>
    </source>
</evidence>